<evidence type="ECO:0000313" key="3">
    <source>
        <dbReference type="EMBL" id="POV95656.1"/>
    </source>
</evidence>
<accession>A0A2S4UEQ4</accession>
<gene>
    <name evidence="3" type="ORF">PSTT_16114</name>
</gene>
<dbReference type="VEuPathDB" id="FungiDB:PSHT_14410"/>
<name>A0A2S4UEQ4_9BASI</name>
<dbReference type="InterPro" id="IPR024991">
    <property type="entry name" value="RING-H2_APC11"/>
</dbReference>
<dbReference type="SUPFAM" id="SSF57850">
    <property type="entry name" value="RING/U-box"/>
    <property type="match status" value="1"/>
</dbReference>
<evidence type="ECO:0000256" key="1">
    <source>
        <dbReference type="SAM" id="MobiDB-lite"/>
    </source>
</evidence>
<dbReference type="Pfam" id="PF12861">
    <property type="entry name" value="zf-ANAPC11"/>
    <property type="match status" value="1"/>
</dbReference>
<keyword evidence="4" id="KW-1185">Reference proteome</keyword>
<feature type="domain" description="Anaphase-promoting complex subunit 11 RING-H2 finger" evidence="2">
    <location>
        <begin position="67"/>
        <end position="93"/>
    </location>
</feature>
<dbReference type="Proteomes" id="UP000239156">
    <property type="component" value="Unassembled WGS sequence"/>
</dbReference>
<evidence type="ECO:0000259" key="2">
    <source>
        <dbReference type="Pfam" id="PF12861"/>
    </source>
</evidence>
<dbReference type="EMBL" id="PKSL01000333">
    <property type="protein sequence ID" value="POV95656.1"/>
    <property type="molecule type" value="Genomic_DNA"/>
</dbReference>
<comment type="caution">
    <text evidence="3">The sequence shown here is derived from an EMBL/GenBank/DDBJ whole genome shotgun (WGS) entry which is preliminary data.</text>
</comment>
<feature type="region of interest" description="Disordered" evidence="1">
    <location>
        <begin position="28"/>
        <end position="60"/>
    </location>
</feature>
<proteinExistence type="predicted"/>
<evidence type="ECO:0000313" key="4">
    <source>
        <dbReference type="Proteomes" id="UP000239156"/>
    </source>
</evidence>
<protein>
    <recommendedName>
        <fullName evidence="2">Anaphase-promoting complex subunit 11 RING-H2 finger domain-containing protein</fullName>
    </recommendedName>
</protein>
<reference evidence="3" key="1">
    <citation type="submission" date="2017-12" db="EMBL/GenBank/DDBJ databases">
        <title>Gene loss provides genomic basis for host adaptation in cereal stripe rust fungi.</title>
        <authorList>
            <person name="Xia C."/>
        </authorList>
    </citation>
    <scope>NUCLEOTIDE SEQUENCE [LARGE SCALE GENOMIC DNA]</scope>
    <source>
        <strain evidence="3">93-210</strain>
    </source>
</reference>
<sequence length="129" mass="14543">MKVIIKPFNWVAHWKWNITYLKPINPNQEPQTAPGLTEPEETDVNNKSLGAGNDPARNPMINNEDDEDLCGICRVAFEGCCPDCKVPGEDFPLSSLPPSPLLSHVYALLLTRYQFVLFPSLWSVITFVR</sequence>
<organism evidence="3 4">
    <name type="scientific">Puccinia striiformis</name>
    <dbReference type="NCBI Taxonomy" id="27350"/>
    <lineage>
        <taxon>Eukaryota</taxon>
        <taxon>Fungi</taxon>
        <taxon>Dikarya</taxon>
        <taxon>Basidiomycota</taxon>
        <taxon>Pucciniomycotina</taxon>
        <taxon>Pucciniomycetes</taxon>
        <taxon>Pucciniales</taxon>
        <taxon>Pucciniaceae</taxon>
        <taxon>Puccinia</taxon>
    </lineage>
</organism>
<dbReference type="OrthoDB" id="1681166at2759"/>
<dbReference type="VEuPathDB" id="FungiDB:PSTT_16114"/>